<dbReference type="PANTHER" id="PTHR15090">
    <property type="entry name" value="SEQUESTOSOME 1-RELATED"/>
    <property type="match status" value="1"/>
</dbReference>
<dbReference type="GO" id="GO:0016235">
    <property type="term" value="C:aggresome"/>
    <property type="evidence" value="ECO:0007669"/>
    <property type="project" value="TreeGrafter"/>
</dbReference>
<evidence type="ECO:0000313" key="10">
    <source>
        <dbReference type="Proteomes" id="UP000030765"/>
    </source>
</evidence>
<feature type="region of interest" description="Disordered" evidence="5">
    <location>
        <begin position="405"/>
        <end position="518"/>
    </location>
</feature>
<keyword evidence="1" id="KW-0479">Metal-binding</keyword>
<gene>
    <name evidence="8" type="ORF">ZHAS_00014644</name>
</gene>
<reference evidence="8 10" key="1">
    <citation type="journal article" date="2014" name="BMC Genomics">
        <title>Genome sequence of Anopheles sinensis provides insight into genetics basis of mosquito competence for malaria parasites.</title>
        <authorList>
            <person name="Zhou D."/>
            <person name="Zhang D."/>
            <person name="Ding G."/>
            <person name="Shi L."/>
            <person name="Hou Q."/>
            <person name="Ye Y."/>
            <person name="Xu Y."/>
            <person name="Zhou H."/>
            <person name="Xiong C."/>
            <person name="Li S."/>
            <person name="Yu J."/>
            <person name="Hong S."/>
            <person name="Yu X."/>
            <person name="Zou P."/>
            <person name="Chen C."/>
            <person name="Chang X."/>
            <person name="Wang W."/>
            <person name="Lv Y."/>
            <person name="Sun Y."/>
            <person name="Ma L."/>
            <person name="Shen B."/>
            <person name="Zhu C."/>
        </authorList>
    </citation>
    <scope>NUCLEOTIDE SEQUENCE [LARGE SCALE GENOMIC DNA]</scope>
</reference>
<dbReference type="GO" id="GO:0008270">
    <property type="term" value="F:zinc ion binding"/>
    <property type="evidence" value="ECO:0007669"/>
    <property type="project" value="UniProtKB-KW"/>
</dbReference>
<dbReference type="VEuPathDB" id="VectorBase:ASIS012485"/>
<dbReference type="GO" id="GO:0000423">
    <property type="term" value="P:mitophagy"/>
    <property type="evidence" value="ECO:0007669"/>
    <property type="project" value="TreeGrafter"/>
</dbReference>
<evidence type="ECO:0000259" key="6">
    <source>
        <dbReference type="PROSITE" id="PS50030"/>
    </source>
</evidence>
<keyword evidence="10" id="KW-1185">Reference proteome</keyword>
<dbReference type="InterPro" id="IPR015940">
    <property type="entry name" value="UBA"/>
</dbReference>
<evidence type="ECO:0000256" key="5">
    <source>
        <dbReference type="SAM" id="MobiDB-lite"/>
    </source>
</evidence>
<feature type="region of interest" description="Disordered" evidence="5">
    <location>
        <begin position="180"/>
        <end position="200"/>
    </location>
</feature>
<dbReference type="GO" id="GO:0035973">
    <property type="term" value="P:aggrephagy"/>
    <property type="evidence" value="ECO:0007669"/>
    <property type="project" value="TreeGrafter"/>
</dbReference>
<dbReference type="STRING" id="74873.A0A084W8R0"/>
<dbReference type="GO" id="GO:0005080">
    <property type="term" value="F:protein kinase C binding"/>
    <property type="evidence" value="ECO:0007669"/>
    <property type="project" value="TreeGrafter"/>
</dbReference>
<dbReference type="EnsemblMetazoa" id="ASIC014644-RA">
    <property type="protein sequence ID" value="ASIC014644-PA"/>
    <property type="gene ID" value="ASIC014644"/>
</dbReference>
<evidence type="ECO:0000259" key="7">
    <source>
        <dbReference type="PROSITE" id="PS50135"/>
    </source>
</evidence>
<feature type="region of interest" description="Disordered" evidence="5">
    <location>
        <begin position="304"/>
        <end position="365"/>
    </location>
</feature>
<dbReference type="CDD" id="cd02340">
    <property type="entry name" value="ZZ_NBR1_like"/>
    <property type="match status" value="1"/>
</dbReference>
<dbReference type="SMART" id="SM00291">
    <property type="entry name" value="ZnF_ZZ"/>
    <property type="match status" value="1"/>
</dbReference>
<feature type="compositionally biased region" description="Polar residues" evidence="5">
    <location>
        <begin position="561"/>
        <end position="575"/>
    </location>
</feature>
<dbReference type="Gene3D" id="3.10.20.90">
    <property type="entry name" value="Phosphatidylinositol 3-kinase Catalytic Subunit, Chain A, domain 1"/>
    <property type="match status" value="1"/>
</dbReference>
<dbReference type="InterPro" id="IPR000433">
    <property type="entry name" value="Znf_ZZ"/>
</dbReference>
<feature type="domain" description="UBA" evidence="6">
    <location>
        <begin position="707"/>
        <end position="754"/>
    </location>
</feature>
<keyword evidence="2 4" id="KW-0863">Zinc-finger</keyword>
<dbReference type="InterPro" id="IPR043145">
    <property type="entry name" value="Znf_ZZ_sf"/>
</dbReference>
<dbReference type="Gene3D" id="1.10.8.10">
    <property type="entry name" value="DNA helicase RuvA subunit, C-terminal domain"/>
    <property type="match status" value="1"/>
</dbReference>
<feature type="compositionally biased region" description="Polar residues" evidence="5">
    <location>
        <begin position="321"/>
        <end position="361"/>
    </location>
</feature>
<dbReference type="GO" id="GO:0007032">
    <property type="term" value="P:endosome organization"/>
    <property type="evidence" value="ECO:0007669"/>
    <property type="project" value="TreeGrafter"/>
</dbReference>
<feature type="compositionally biased region" description="Basic and acidic residues" evidence="5">
    <location>
        <begin position="576"/>
        <end position="588"/>
    </location>
</feature>
<dbReference type="PROSITE" id="PS50135">
    <property type="entry name" value="ZF_ZZ_2"/>
    <property type="match status" value="1"/>
</dbReference>
<organism evidence="8">
    <name type="scientific">Anopheles sinensis</name>
    <name type="common">Mosquito</name>
    <dbReference type="NCBI Taxonomy" id="74873"/>
    <lineage>
        <taxon>Eukaryota</taxon>
        <taxon>Metazoa</taxon>
        <taxon>Ecdysozoa</taxon>
        <taxon>Arthropoda</taxon>
        <taxon>Hexapoda</taxon>
        <taxon>Insecta</taxon>
        <taxon>Pterygota</taxon>
        <taxon>Neoptera</taxon>
        <taxon>Endopterygota</taxon>
        <taxon>Diptera</taxon>
        <taxon>Nematocera</taxon>
        <taxon>Culicoidea</taxon>
        <taxon>Culicidae</taxon>
        <taxon>Anophelinae</taxon>
        <taxon>Anopheles</taxon>
    </lineage>
</organism>
<sequence>MSMKITITVGGRKSNFLLLGEDVCKNLAEVKEFYSSRFQQLENEKGIKIFWKDQDGDEISVVKEADFRSFLLATGSEKVRLYVEANEETPVDPGPEHTGVLCDECEQGIVGHRYKCLMCVDYDLCMDCESKHRHKDHMMVRFPRSIKGTQSRGDAMRVSAWIDRMGRYAKKIDLLLSGAKDTEANGNGNGVDIDEDDDKIHGWGPREISFKVTRSMSAKESHLAQGKPKLQSNGQGKHKQQSMSKADAGASSKMREQPKRPKEKQVSSARSNFVGIFKHDPQREQSSNTASTVYCPQHNIYHVKRPLEKPLSTKDPKEPTSAANAATGVTQGQVSSKPSNTATGVKQEQGSSKPTSPTGSVVTGLVDGVLKHTPPEWNKFLPTEEEMNRLSSKVSGLLSVLGLEVTMPPTGGEAASTPSGSSKKETEPKTSEEEKDPQSGSMNSAKEEKQEKVAANNPPEIISVTKKALPETENVAVSASQDAEKLPEGKDEVQQLAMEKDDSSSDASSASMLTDDDEEVVEVAQVAEQNTSPQALPSRLEVPWIMVDLPDDREEEVKQAVANTTSAVPVASTSVEKVDDKQTPEETSPKQQPEVEEFYANTFQNMVDLVKQLTVDPKGAERKVSELIEGSQKEKNKLVQDDRYKAHLEKAAKELEKHLLEVKNKEQIERMQQNLPSPTKEQASPVRLNPMADAFTMSRTRAVPVRMYSRRPHVNHAVQTMITMGFSNQDGRLTHLLEALNGDIPRALDRLMQNMP</sequence>
<feature type="compositionally biased region" description="Basic and acidic residues" evidence="5">
    <location>
        <begin position="305"/>
        <end position="318"/>
    </location>
</feature>
<evidence type="ECO:0000256" key="2">
    <source>
        <dbReference type="ARBA" id="ARBA00022771"/>
    </source>
</evidence>
<dbReference type="Proteomes" id="UP000030765">
    <property type="component" value="Unassembled WGS sequence"/>
</dbReference>
<evidence type="ECO:0000313" key="9">
    <source>
        <dbReference type="EnsemblMetazoa" id="ASIC014644-PA"/>
    </source>
</evidence>
<dbReference type="AlphaFoldDB" id="A0A084W8R0"/>
<dbReference type="PROSITE" id="PS01357">
    <property type="entry name" value="ZF_ZZ_1"/>
    <property type="match status" value="1"/>
</dbReference>
<reference evidence="9" key="2">
    <citation type="submission" date="2020-05" db="UniProtKB">
        <authorList>
            <consortium name="EnsemblMetazoa"/>
        </authorList>
    </citation>
    <scope>IDENTIFICATION</scope>
</reference>
<feature type="region of interest" description="Disordered" evidence="5">
    <location>
        <begin position="214"/>
        <end position="271"/>
    </location>
</feature>
<feature type="region of interest" description="Disordered" evidence="5">
    <location>
        <begin position="561"/>
        <end position="594"/>
    </location>
</feature>
<dbReference type="EMBL" id="KE525319">
    <property type="protein sequence ID" value="KFB46604.1"/>
    <property type="molecule type" value="Genomic_DNA"/>
</dbReference>
<dbReference type="PROSITE" id="PS50030">
    <property type="entry name" value="UBA"/>
    <property type="match status" value="1"/>
</dbReference>
<dbReference type="VEuPathDB" id="VectorBase:ASIC014644"/>
<feature type="compositionally biased region" description="Basic and acidic residues" evidence="5">
    <location>
        <begin position="482"/>
        <end position="503"/>
    </location>
</feature>
<dbReference type="OrthoDB" id="441278at2759"/>
<dbReference type="InterPro" id="IPR052260">
    <property type="entry name" value="Autophagy_Rcpt_SigReg"/>
</dbReference>
<dbReference type="EMBL" id="ATLV01021498">
    <property type="status" value="NOT_ANNOTATED_CDS"/>
    <property type="molecule type" value="Genomic_DNA"/>
</dbReference>
<evidence type="ECO:0000256" key="1">
    <source>
        <dbReference type="ARBA" id="ARBA00022723"/>
    </source>
</evidence>
<evidence type="ECO:0000256" key="3">
    <source>
        <dbReference type="ARBA" id="ARBA00022833"/>
    </source>
</evidence>
<feature type="compositionally biased region" description="Basic and acidic residues" evidence="5">
    <location>
        <begin position="253"/>
        <end position="265"/>
    </location>
</feature>
<dbReference type="Gene3D" id="3.30.60.90">
    <property type="match status" value="1"/>
</dbReference>
<dbReference type="PANTHER" id="PTHR15090:SF0">
    <property type="entry name" value="SEQUESTOSOME-1"/>
    <property type="match status" value="1"/>
</dbReference>
<accession>A0A084W8R0</accession>
<dbReference type="OMA" id="WGPREIS"/>
<dbReference type="GO" id="GO:0070530">
    <property type="term" value="F:K63-linked polyubiquitin modification-dependent protein binding"/>
    <property type="evidence" value="ECO:0007669"/>
    <property type="project" value="TreeGrafter"/>
</dbReference>
<dbReference type="SUPFAM" id="SSF46934">
    <property type="entry name" value="UBA-like"/>
    <property type="match status" value="1"/>
</dbReference>
<dbReference type="Pfam" id="PF00569">
    <property type="entry name" value="ZZ"/>
    <property type="match status" value="1"/>
</dbReference>
<evidence type="ECO:0000256" key="4">
    <source>
        <dbReference type="PROSITE-ProRule" id="PRU00228"/>
    </source>
</evidence>
<dbReference type="SUPFAM" id="SSF57850">
    <property type="entry name" value="RING/U-box"/>
    <property type="match status" value="1"/>
</dbReference>
<name>A0A084W8R0_ANOSI</name>
<proteinExistence type="predicted"/>
<dbReference type="GO" id="GO:0044753">
    <property type="term" value="C:amphisome"/>
    <property type="evidence" value="ECO:0007669"/>
    <property type="project" value="TreeGrafter"/>
</dbReference>
<protein>
    <submittedName>
        <fullName evidence="8">AGAP009928-PA-like protein</fullName>
    </submittedName>
</protein>
<feature type="compositionally biased region" description="Basic and acidic residues" evidence="5">
    <location>
        <begin position="422"/>
        <end position="432"/>
    </location>
</feature>
<evidence type="ECO:0000313" key="8">
    <source>
        <dbReference type="EMBL" id="KFB46604.1"/>
    </source>
</evidence>
<keyword evidence="3" id="KW-0862">Zinc</keyword>
<dbReference type="InterPro" id="IPR009060">
    <property type="entry name" value="UBA-like_sf"/>
</dbReference>
<feature type="domain" description="ZZ-type" evidence="7">
    <location>
        <begin position="97"/>
        <end position="147"/>
    </location>
</feature>